<dbReference type="Proteomes" id="UP001457282">
    <property type="component" value="Unassembled WGS sequence"/>
</dbReference>
<evidence type="ECO:0000259" key="2">
    <source>
        <dbReference type="Pfam" id="PF03101"/>
    </source>
</evidence>
<accession>A0AAW1XS95</accession>
<dbReference type="InterPro" id="IPR004330">
    <property type="entry name" value="FAR1_DNA_bnd_dom"/>
</dbReference>
<dbReference type="Pfam" id="PF03101">
    <property type="entry name" value="FAR1"/>
    <property type="match status" value="1"/>
</dbReference>
<feature type="region of interest" description="Disordered" evidence="1">
    <location>
        <begin position="92"/>
        <end position="132"/>
    </location>
</feature>
<evidence type="ECO:0008006" key="6">
    <source>
        <dbReference type="Google" id="ProtNLM"/>
    </source>
</evidence>
<feature type="region of interest" description="Disordered" evidence="1">
    <location>
        <begin position="1"/>
        <end position="20"/>
    </location>
</feature>
<evidence type="ECO:0000313" key="5">
    <source>
        <dbReference type="Proteomes" id="UP001457282"/>
    </source>
</evidence>
<feature type="compositionally biased region" description="Basic residues" evidence="1">
    <location>
        <begin position="93"/>
        <end position="105"/>
    </location>
</feature>
<comment type="caution">
    <text evidence="4">The sequence shown here is derived from an EMBL/GenBank/DDBJ whole genome shotgun (WGS) entry which is preliminary data.</text>
</comment>
<reference evidence="4 5" key="1">
    <citation type="journal article" date="2023" name="G3 (Bethesda)">
        <title>A chromosome-length genome assembly and annotation of blackberry (Rubus argutus, cv. 'Hillquist').</title>
        <authorList>
            <person name="Bruna T."/>
            <person name="Aryal R."/>
            <person name="Dudchenko O."/>
            <person name="Sargent D.J."/>
            <person name="Mead D."/>
            <person name="Buti M."/>
            <person name="Cavallini A."/>
            <person name="Hytonen T."/>
            <person name="Andres J."/>
            <person name="Pham M."/>
            <person name="Weisz D."/>
            <person name="Mascagni F."/>
            <person name="Usai G."/>
            <person name="Natali L."/>
            <person name="Bassil N."/>
            <person name="Fernandez G.E."/>
            <person name="Lomsadze A."/>
            <person name="Armour M."/>
            <person name="Olukolu B."/>
            <person name="Poorten T."/>
            <person name="Britton C."/>
            <person name="Davik J."/>
            <person name="Ashrafi H."/>
            <person name="Aiden E.L."/>
            <person name="Borodovsky M."/>
            <person name="Worthington M."/>
        </authorList>
    </citation>
    <scope>NUCLEOTIDE SEQUENCE [LARGE SCALE GENOMIC DNA]</scope>
    <source>
        <strain evidence="4">PI 553951</strain>
    </source>
</reference>
<sequence length="536" mass="61988">MEESPGHSSESEHSEESPHNVCDELTDCIHYKGKKYEDLKLEDLNGVQFKSVEEVDQFYSYYSLAIGFSVRKNKADKNCDQLVRRRQLVCSRQGKRRSQAPKKQKFGNEENHVNPDINCQRENKKQAPPSRKVTRCNCPARLTALLCKTKGVYYVVEFITEHNHELVRRDHIRFLRSHTDVMDHDMAQVTAMRKVSVSTCQGYELLVHQAGGYEYVGFTLKHLYNHLESERREIMVDGDCQAAISFMNLKASLDPHFCCFFCVDQHGRLANLFWRDSQSLIDYKRFGDVLIMDTTYKTNIYGKPLAVFVGINNHRATVLFGCALLADETEDTYKWAVSSFLSSMDGKKPISVITDGDEAMWNAVAYLIPDSRQRLCAWHISKNMCSNIHDVAIQKDFFHFIYAGLAVQEWEAAWHYMIAMKGLENNTWLTDMYNKRNRWAETFFRDHFFAGVCSTQRCECMHRSLKGGLGHYMRLFEILPRIDKTIACMRDTVLEDDCKSINSDPVIGSHLQCLQEQIASKFTHDIFLLLKDQIGF</sequence>
<protein>
    <recommendedName>
        <fullName evidence="6">Protein FAR1-RELATED SEQUENCE</fullName>
    </recommendedName>
</protein>
<feature type="compositionally biased region" description="Basic and acidic residues" evidence="1">
    <location>
        <begin position="106"/>
        <end position="125"/>
    </location>
</feature>
<gene>
    <name evidence="4" type="ORF">M0R45_015524</name>
</gene>
<feature type="domain" description="MULE transposase" evidence="3">
    <location>
        <begin position="289"/>
        <end position="383"/>
    </location>
</feature>
<dbReference type="InterPro" id="IPR018289">
    <property type="entry name" value="MULE_transposase_dom"/>
</dbReference>
<dbReference type="AlphaFoldDB" id="A0AAW1XS95"/>
<feature type="domain" description="FAR1" evidence="2">
    <location>
        <begin position="57"/>
        <end position="167"/>
    </location>
</feature>
<dbReference type="PANTHER" id="PTHR47718">
    <property type="entry name" value="OS01G0519700 PROTEIN"/>
    <property type="match status" value="1"/>
</dbReference>
<dbReference type="EMBL" id="JBEDUW010000003">
    <property type="protein sequence ID" value="KAK9938804.1"/>
    <property type="molecule type" value="Genomic_DNA"/>
</dbReference>
<dbReference type="Pfam" id="PF10551">
    <property type="entry name" value="MULE"/>
    <property type="match status" value="1"/>
</dbReference>
<organism evidence="4 5">
    <name type="scientific">Rubus argutus</name>
    <name type="common">Southern blackberry</name>
    <dbReference type="NCBI Taxonomy" id="59490"/>
    <lineage>
        <taxon>Eukaryota</taxon>
        <taxon>Viridiplantae</taxon>
        <taxon>Streptophyta</taxon>
        <taxon>Embryophyta</taxon>
        <taxon>Tracheophyta</taxon>
        <taxon>Spermatophyta</taxon>
        <taxon>Magnoliopsida</taxon>
        <taxon>eudicotyledons</taxon>
        <taxon>Gunneridae</taxon>
        <taxon>Pentapetalae</taxon>
        <taxon>rosids</taxon>
        <taxon>fabids</taxon>
        <taxon>Rosales</taxon>
        <taxon>Rosaceae</taxon>
        <taxon>Rosoideae</taxon>
        <taxon>Rosoideae incertae sedis</taxon>
        <taxon>Rubus</taxon>
    </lineage>
</organism>
<name>A0AAW1XS95_RUBAR</name>
<feature type="compositionally biased region" description="Basic and acidic residues" evidence="1">
    <location>
        <begin position="9"/>
        <end position="20"/>
    </location>
</feature>
<keyword evidence="5" id="KW-1185">Reference proteome</keyword>
<dbReference type="PANTHER" id="PTHR47718:SF15">
    <property type="entry name" value="PROTEIN FAR1-RELATED SEQUENCE 5-LIKE"/>
    <property type="match status" value="1"/>
</dbReference>
<evidence type="ECO:0000256" key="1">
    <source>
        <dbReference type="SAM" id="MobiDB-lite"/>
    </source>
</evidence>
<proteinExistence type="predicted"/>
<evidence type="ECO:0000259" key="3">
    <source>
        <dbReference type="Pfam" id="PF10551"/>
    </source>
</evidence>
<evidence type="ECO:0000313" key="4">
    <source>
        <dbReference type="EMBL" id="KAK9938804.1"/>
    </source>
</evidence>